<keyword evidence="5 8" id="KW-1133">Transmembrane helix</keyword>
<feature type="transmembrane region" description="Helical" evidence="8">
    <location>
        <begin position="63"/>
        <end position="86"/>
    </location>
</feature>
<dbReference type="PANTHER" id="PTHR43045">
    <property type="entry name" value="SHIKIMATE TRANSPORTER"/>
    <property type="match status" value="1"/>
</dbReference>
<evidence type="ECO:0000256" key="1">
    <source>
        <dbReference type="ARBA" id="ARBA00004651"/>
    </source>
</evidence>
<keyword evidence="6 8" id="KW-0472">Membrane</keyword>
<dbReference type="PANTHER" id="PTHR43045:SF1">
    <property type="entry name" value="SHIKIMATE TRANSPORTER"/>
    <property type="match status" value="1"/>
</dbReference>
<dbReference type="Proteomes" id="UP000294555">
    <property type="component" value="Unassembled WGS sequence"/>
</dbReference>
<feature type="region of interest" description="Disordered" evidence="7">
    <location>
        <begin position="438"/>
        <end position="460"/>
    </location>
</feature>
<feature type="transmembrane region" description="Helical" evidence="8">
    <location>
        <begin position="197"/>
        <end position="218"/>
    </location>
</feature>
<sequence length="460" mass="49542">MNNATTEAIQNTDQDKVIRKELSRVAFASLIGTLIEFYDYFIYGAAASLVFPHLFFSNMPPTVATFVSFVTLGVAFLTRPIGAVIFGHFGDTIGRKAMLIASITIMGFATIVIGLLPTYAMIGIAAPILLVITRLIQGLAVGGEWGGATTMMIEYAPVNKRGFYGTFVQLGNAIGVLISTGAFALASALPAPAFLSWGWRIPFLASVILMLIGIFIRLKIKEPPIFQKMAAERAKNRLPIVAVFKKFPKQIFLSAGLRVSESVVGYLIISYVLQYCTTRFHMRGDTVLLGVVLGAASGVISFPLWGILSDKIGRRTVFLIGSLGSCVLAYPFYWLIDTGNIIAVYVALIGGYSFIIGSMYSIEPCYLSELFSTEVRYTGVSVGSQLAGIFGGFTPAVATALVAWAGGDFWPIAVMIVVSGLITALCALGTGETRGRDLNSDMMPVKPQKKGSSAYLWKAR</sequence>
<feature type="transmembrane region" description="Helical" evidence="8">
    <location>
        <begin position="286"/>
        <end position="305"/>
    </location>
</feature>
<feature type="transmembrane region" description="Helical" evidence="8">
    <location>
        <begin position="342"/>
        <end position="362"/>
    </location>
</feature>
<dbReference type="InterPro" id="IPR036259">
    <property type="entry name" value="MFS_trans_sf"/>
</dbReference>
<reference evidence="10 11" key="1">
    <citation type="submission" date="2019-02" db="EMBL/GenBank/DDBJ databases">
        <title>Investigation of anaerobic lignin degradation for improved lignocellulosic biofuels.</title>
        <authorList>
            <person name="Deangelis K."/>
        </authorList>
    </citation>
    <scope>NUCLEOTIDE SEQUENCE [LARGE SCALE GENOMIC DNA]</scope>
    <source>
        <strain evidence="10 11">159R</strain>
    </source>
</reference>
<evidence type="ECO:0000256" key="5">
    <source>
        <dbReference type="ARBA" id="ARBA00022989"/>
    </source>
</evidence>
<feature type="transmembrane region" description="Helical" evidence="8">
    <location>
        <begin position="255"/>
        <end position="274"/>
    </location>
</feature>
<dbReference type="AlphaFoldDB" id="A0A4V2Q3H9"/>
<organism evidence="10 11">
    <name type="scientific">Sodalis ligni</name>
    <dbReference type="NCBI Taxonomy" id="2697027"/>
    <lineage>
        <taxon>Bacteria</taxon>
        <taxon>Pseudomonadati</taxon>
        <taxon>Pseudomonadota</taxon>
        <taxon>Gammaproteobacteria</taxon>
        <taxon>Enterobacterales</taxon>
        <taxon>Bruguierivoracaceae</taxon>
        <taxon>Sodalis</taxon>
    </lineage>
</organism>
<feature type="transmembrane region" description="Helical" evidence="8">
    <location>
        <begin position="163"/>
        <end position="185"/>
    </location>
</feature>
<keyword evidence="11" id="KW-1185">Reference proteome</keyword>
<feature type="transmembrane region" description="Helical" evidence="8">
    <location>
        <begin position="98"/>
        <end position="116"/>
    </location>
</feature>
<dbReference type="GO" id="GO:0005886">
    <property type="term" value="C:plasma membrane"/>
    <property type="evidence" value="ECO:0007669"/>
    <property type="project" value="UniProtKB-SubCell"/>
</dbReference>
<evidence type="ECO:0000256" key="4">
    <source>
        <dbReference type="ARBA" id="ARBA00022692"/>
    </source>
</evidence>
<evidence type="ECO:0000256" key="2">
    <source>
        <dbReference type="ARBA" id="ARBA00022448"/>
    </source>
</evidence>
<evidence type="ECO:0000256" key="3">
    <source>
        <dbReference type="ARBA" id="ARBA00022475"/>
    </source>
</evidence>
<keyword evidence="3" id="KW-1003">Cell membrane</keyword>
<comment type="caution">
    <text evidence="10">The sequence shown here is derived from an EMBL/GenBank/DDBJ whole genome shotgun (WGS) entry which is preliminary data.</text>
</comment>
<keyword evidence="2" id="KW-0813">Transport</keyword>
<dbReference type="Gene3D" id="1.20.1250.20">
    <property type="entry name" value="MFS general substrate transporter like domains"/>
    <property type="match status" value="2"/>
</dbReference>
<dbReference type="EMBL" id="SJOI01000001">
    <property type="protein sequence ID" value="TCL06788.1"/>
    <property type="molecule type" value="Genomic_DNA"/>
</dbReference>
<gene>
    <name evidence="10" type="ORF">EZJ58_5080</name>
</gene>
<evidence type="ECO:0000256" key="6">
    <source>
        <dbReference type="ARBA" id="ARBA00023136"/>
    </source>
</evidence>
<evidence type="ECO:0000256" key="7">
    <source>
        <dbReference type="SAM" id="MobiDB-lite"/>
    </source>
</evidence>
<dbReference type="InterPro" id="IPR020846">
    <property type="entry name" value="MFS_dom"/>
</dbReference>
<protein>
    <submittedName>
        <fullName evidence="10">Sugar phosphate permease</fullName>
    </submittedName>
</protein>
<feature type="transmembrane region" description="Helical" evidence="8">
    <location>
        <begin position="122"/>
        <end position="142"/>
    </location>
</feature>
<dbReference type="CDD" id="cd17369">
    <property type="entry name" value="MFS_ShiA_like"/>
    <property type="match status" value="1"/>
</dbReference>
<feature type="transmembrane region" description="Helical" evidence="8">
    <location>
        <begin position="317"/>
        <end position="336"/>
    </location>
</feature>
<feature type="transmembrane region" description="Helical" evidence="8">
    <location>
        <begin position="382"/>
        <end position="403"/>
    </location>
</feature>
<accession>A0A4V2Q3H9</accession>
<evidence type="ECO:0000313" key="10">
    <source>
        <dbReference type="EMBL" id="TCL06788.1"/>
    </source>
</evidence>
<dbReference type="SUPFAM" id="SSF103473">
    <property type="entry name" value="MFS general substrate transporter"/>
    <property type="match status" value="1"/>
</dbReference>
<keyword evidence="4 8" id="KW-0812">Transmembrane</keyword>
<name>A0A4V2Q3H9_9GAMM</name>
<evidence type="ECO:0000256" key="8">
    <source>
        <dbReference type="SAM" id="Phobius"/>
    </source>
</evidence>
<dbReference type="PROSITE" id="PS50850">
    <property type="entry name" value="MFS"/>
    <property type="match status" value="1"/>
</dbReference>
<feature type="domain" description="Major facilitator superfamily (MFS) profile" evidence="9">
    <location>
        <begin position="25"/>
        <end position="431"/>
    </location>
</feature>
<dbReference type="OrthoDB" id="3690818at2"/>
<evidence type="ECO:0000259" key="9">
    <source>
        <dbReference type="PROSITE" id="PS50850"/>
    </source>
</evidence>
<evidence type="ECO:0000313" key="11">
    <source>
        <dbReference type="Proteomes" id="UP000294555"/>
    </source>
</evidence>
<feature type="transmembrane region" description="Helical" evidence="8">
    <location>
        <begin position="409"/>
        <end position="428"/>
    </location>
</feature>
<proteinExistence type="predicted"/>
<comment type="subcellular location">
    <subcellularLocation>
        <location evidence="1">Cell membrane</location>
        <topology evidence="1">Multi-pass membrane protein</topology>
    </subcellularLocation>
</comment>
<dbReference type="Pfam" id="PF07690">
    <property type="entry name" value="MFS_1"/>
    <property type="match status" value="1"/>
</dbReference>
<dbReference type="GO" id="GO:0022857">
    <property type="term" value="F:transmembrane transporter activity"/>
    <property type="evidence" value="ECO:0007669"/>
    <property type="project" value="InterPro"/>
</dbReference>
<dbReference type="RefSeq" id="WP_132926466.1">
    <property type="nucleotide sequence ID" value="NZ_SJOI01000001.1"/>
</dbReference>
<feature type="transmembrane region" description="Helical" evidence="8">
    <location>
        <begin position="25"/>
        <end position="51"/>
    </location>
</feature>
<dbReference type="InterPro" id="IPR011701">
    <property type="entry name" value="MFS"/>
</dbReference>